<gene>
    <name evidence="1" type="ORF">R3P38DRAFT_2810691</name>
</gene>
<evidence type="ECO:0000313" key="2">
    <source>
        <dbReference type="Proteomes" id="UP001362999"/>
    </source>
</evidence>
<dbReference type="Proteomes" id="UP001362999">
    <property type="component" value="Unassembled WGS sequence"/>
</dbReference>
<accession>A0AAV9ZA13</accession>
<evidence type="ECO:0000313" key="1">
    <source>
        <dbReference type="EMBL" id="KAK6977133.1"/>
    </source>
</evidence>
<comment type="caution">
    <text evidence="1">The sequence shown here is derived from an EMBL/GenBank/DDBJ whole genome shotgun (WGS) entry which is preliminary data.</text>
</comment>
<proteinExistence type="predicted"/>
<sequence length="189" mass="21565">MSASKMIMLPRCEEDVPDPSAISYAHRGVNSLLVEWDDNSPRWPGTSSLTIKGVPIAVKYWSRVYKYWKSSQWQGVKKNSFDWKTLVTAILAAPSIDEFWAKYSVPGKDGVLQRMKYTPLLKQLTRRKEEVIRIAAIAIQELTPEQLTYRKGGQYCVMRKASTIAARYRELKGLVGMDLGEEEEEGEDD</sequence>
<reference evidence="1 2" key="1">
    <citation type="journal article" date="2024" name="J Genomics">
        <title>Draft genome sequencing and assembly of Favolaschia claudopus CIRM-BRFM 2984 isolated from oak limbs.</title>
        <authorList>
            <person name="Navarro D."/>
            <person name="Drula E."/>
            <person name="Chaduli D."/>
            <person name="Cazenave R."/>
            <person name="Ahrendt S."/>
            <person name="Wang J."/>
            <person name="Lipzen A."/>
            <person name="Daum C."/>
            <person name="Barry K."/>
            <person name="Grigoriev I.V."/>
            <person name="Favel A."/>
            <person name="Rosso M.N."/>
            <person name="Martin F."/>
        </authorList>
    </citation>
    <scope>NUCLEOTIDE SEQUENCE [LARGE SCALE GENOMIC DNA]</scope>
    <source>
        <strain evidence="1 2">CIRM-BRFM 2984</strain>
    </source>
</reference>
<name>A0AAV9ZA13_9AGAR</name>
<protein>
    <submittedName>
        <fullName evidence="1">Uncharacterized protein</fullName>
    </submittedName>
</protein>
<organism evidence="1 2">
    <name type="scientific">Favolaschia claudopus</name>
    <dbReference type="NCBI Taxonomy" id="2862362"/>
    <lineage>
        <taxon>Eukaryota</taxon>
        <taxon>Fungi</taxon>
        <taxon>Dikarya</taxon>
        <taxon>Basidiomycota</taxon>
        <taxon>Agaricomycotina</taxon>
        <taxon>Agaricomycetes</taxon>
        <taxon>Agaricomycetidae</taxon>
        <taxon>Agaricales</taxon>
        <taxon>Marasmiineae</taxon>
        <taxon>Mycenaceae</taxon>
        <taxon>Favolaschia</taxon>
    </lineage>
</organism>
<keyword evidence="2" id="KW-1185">Reference proteome</keyword>
<dbReference type="AlphaFoldDB" id="A0AAV9ZA13"/>
<dbReference type="EMBL" id="JAWWNJ010000172">
    <property type="protein sequence ID" value="KAK6977133.1"/>
    <property type="molecule type" value="Genomic_DNA"/>
</dbReference>